<evidence type="ECO:0000313" key="3">
    <source>
        <dbReference type="EMBL" id="MFH4978028.1"/>
    </source>
</evidence>
<feature type="region of interest" description="Disordered" evidence="1">
    <location>
        <begin position="217"/>
        <end position="282"/>
    </location>
</feature>
<feature type="region of interest" description="Disordered" evidence="1">
    <location>
        <begin position="97"/>
        <end position="124"/>
    </location>
</feature>
<dbReference type="AlphaFoldDB" id="A0ABD6EM40"/>
<feature type="compositionally biased region" description="Basic and acidic residues" evidence="1">
    <location>
        <begin position="767"/>
        <end position="777"/>
    </location>
</feature>
<feature type="compositionally biased region" description="Polar residues" evidence="1">
    <location>
        <begin position="560"/>
        <end position="571"/>
    </location>
</feature>
<keyword evidence="4" id="KW-1185">Reference proteome</keyword>
<proteinExistence type="predicted"/>
<dbReference type="Proteomes" id="UP001608902">
    <property type="component" value="Unassembled WGS sequence"/>
</dbReference>
<feature type="region of interest" description="Disordered" evidence="1">
    <location>
        <begin position="1"/>
        <end position="42"/>
    </location>
</feature>
<evidence type="ECO:0000313" key="4">
    <source>
        <dbReference type="Proteomes" id="UP001608902"/>
    </source>
</evidence>
<feature type="compositionally biased region" description="Low complexity" evidence="1">
    <location>
        <begin position="649"/>
        <end position="658"/>
    </location>
</feature>
<feature type="compositionally biased region" description="Basic and acidic residues" evidence="1">
    <location>
        <begin position="610"/>
        <end position="627"/>
    </location>
</feature>
<feature type="compositionally biased region" description="Basic and acidic residues" evidence="1">
    <location>
        <begin position="546"/>
        <end position="558"/>
    </location>
</feature>
<accession>A0ABD6EM40</accession>
<dbReference type="Gene3D" id="3.30.70.330">
    <property type="match status" value="1"/>
</dbReference>
<dbReference type="InterPro" id="IPR000504">
    <property type="entry name" value="RRM_dom"/>
</dbReference>
<dbReference type="SMART" id="SM00360">
    <property type="entry name" value="RRM"/>
    <property type="match status" value="1"/>
</dbReference>
<feature type="compositionally biased region" description="Polar residues" evidence="1">
    <location>
        <begin position="1"/>
        <end position="27"/>
    </location>
</feature>
<name>A0ABD6EM40_9BILA</name>
<feature type="compositionally biased region" description="Basic and acidic residues" evidence="1">
    <location>
        <begin position="815"/>
        <end position="843"/>
    </location>
</feature>
<reference evidence="3 4" key="1">
    <citation type="submission" date="2024-08" db="EMBL/GenBank/DDBJ databases">
        <title>Gnathostoma spinigerum genome.</title>
        <authorList>
            <person name="Gonzalez-Bertolin B."/>
            <person name="Monzon S."/>
            <person name="Zaballos A."/>
            <person name="Jimenez P."/>
            <person name="Dekumyoy P."/>
            <person name="Varona S."/>
            <person name="Cuesta I."/>
            <person name="Sumanam S."/>
            <person name="Adisakwattana P."/>
            <person name="Gasser R.B."/>
            <person name="Hernandez-Gonzalez A."/>
            <person name="Young N.D."/>
            <person name="Perteguer M.J."/>
        </authorList>
    </citation>
    <scope>NUCLEOTIDE SEQUENCE [LARGE SCALE GENOMIC DNA]</scope>
    <source>
        <strain evidence="3">AL3</strain>
        <tissue evidence="3">Liver</tissue>
    </source>
</reference>
<dbReference type="EMBL" id="JBGFUD010002801">
    <property type="protein sequence ID" value="MFH4978028.1"/>
    <property type="molecule type" value="Genomic_DNA"/>
</dbReference>
<feature type="compositionally biased region" description="Low complexity" evidence="1">
    <location>
        <begin position="694"/>
        <end position="706"/>
    </location>
</feature>
<organism evidence="3 4">
    <name type="scientific">Gnathostoma spinigerum</name>
    <dbReference type="NCBI Taxonomy" id="75299"/>
    <lineage>
        <taxon>Eukaryota</taxon>
        <taxon>Metazoa</taxon>
        <taxon>Ecdysozoa</taxon>
        <taxon>Nematoda</taxon>
        <taxon>Chromadorea</taxon>
        <taxon>Rhabditida</taxon>
        <taxon>Spirurina</taxon>
        <taxon>Gnathostomatomorpha</taxon>
        <taxon>Gnathostomatoidea</taxon>
        <taxon>Gnathostomatidae</taxon>
        <taxon>Gnathostoma</taxon>
    </lineage>
</organism>
<sequence length="885" mass="98704">MSGDTNQSTKTPSKAGSNTVNPVDANNGSSKSQKGKKRREQKTYDLTELFQQHEQDIGNWADATKVWANEKQASINDLSSLLNSKNDDVDDNALIEQVDRSHGPMRRPSGSYDRRWGSGAPPSHSRSSFDHLVPYDAPFEAFITNIPFSANQEDVFYILGGEDRVADIFLNTDGLKSLGTARVEFVSRNALIDVLNTGGIELFGRILKINLPSSYRQHDNEYPRAARESRGQYNEYGRNEYSRPRQRGGYHNQSSCYDGSQTDRQSYSLREQPPSVSQRHQRNCRFQLDGSCTCRYDDRRHSTYGGSSRPLCADLPPRPPMRNHPDSYGSLNTRRPRYGGESCTYNYREQPLPPMDEGGLRRRNSFRSLDNVNLYSRSREGNEFDPKIVERPKLNLLPRNKLPELPDKAPLRSAKIFGEAKPVDTREKELEAEERLRREDEALRRSEEPGLPVLKERTNYSRNILPLMKSSSIARVCVSDGDTRSSSQSFDGPGEDVYTRRAPTYPSSRIDPVSLSSHQLTRSVDHISCPRSMYREARQSPRGPYKPRDSRRYQRDSRIYTVSSRNSSQSREYIDPPVRSPPCSFDYDNVIPECYEQSRPRMADAATSPRESRVIAHTSHRADEHEVPSISNVRSPTTVSPPPPPKIMSTNSTQTSASPTPPPLSKKSEPVTGGITSPAPMSSGSKDGESAEGSSSDIRSNSSSLRQSKRYGSRTFTRSRDAGPTHTPNLSNVASGDVQNKPDKTGGRPARSSTRSGKRSSRKKSTVAKEHVNKEILDPPVTHVFPEKPLIPSFTCGPKLASLSTGIKSTRKSGTQKDAKGDKIDETISGHQKTNQEGKKAEGKPSSANKAKKKAAKKEANKKAEQQGIDFTSGNKFALLLDQEE</sequence>
<comment type="caution">
    <text evidence="3">The sequence shown here is derived from an EMBL/GenBank/DDBJ whole genome shotgun (WGS) entry which is preliminary data.</text>
</comment>
<feature type="compositionally biased region" description="Basic and acidic residues" evidence="1">
    <location>
        <begin position="217"/>
        <end position="230"/>
    </location>
</feature>
<dbReference type="InterPro" id="IPR012677">
    <property type="entry name" value="Nucleotide-bd_a/b_plait_sf"/>
</dbReference>
<feature type="region of interest" description="Disordered" evidence="1">
    <location>
        <begin position="303"/>
        <end position="336"/>
    </location>
</feature>
<gene>
    <name evidence="3" type="ORF">AB6A40_004737</name>
</gene>
<feature type="region of interest" description="Disordered" evidence="1">
    <location>
        <begin position="479"/>
        <end position="875"/>
    </location>
</feature>
<dbReference type="SUPFAM" id="SSF54928">
    <property type="entry name" value="RNA-binding domain, RBD"/>
    <property type="match status" value="1"/>
</dbReference>
<evidence type="ECO:0000256" key="1">
    <source>
        <dbReference type="SAM" id="MobiDB-lite"/>
    </source>
</evidence>
<feature type="compositionally biased region" description="Basic residues" evidence="1">
    <location>
        <begin position="756"/>
        <end position="766"/>
    </location>
</feature>
<feature type="compositionally biased region" description="Polar residues" evidence="1">
    <location>
        <begin position="726"/>
        <end position="738"/>
    </location>
</feature>
<feature type="compositionally biased region" description="Polar residues" evidence="1">
    <location>
        <begin position="251"/>
        <end position="278"/>
    </location>
</feature>
<protein>
    <recommendedName>
        <fullName evidence="2">RRM domain-containing protein</fullName>
    </recommendedName>
</protein>
<evidence type="ECO:0000259" key="2">
    <source>
        <dbReference type="SMART" id="SM00360"/>
    </source>
</evidence>
<dbReference type="InterPro" id="IPR035979">
    <property type="entry name" value="RBD_domain_sf"/>
</dbReference>
<feature type="domain" description="RRM" evidence="2">
    <location>
        <begin position="140"/>
        <end position="210"/>
    </location>
</feature>